<dbReference type="InterPro" id="IPR014748">
    <property type="entry name" value="Enoyl-CoA_hydra_C"/>
</dbReference>
<organism evidence="3 4">
    <name type="scientific">Skermanella aerolata</name>
    <dbReference type="NCBI Taxonomy" id="393310"/>
    <lineage>
        <taxon>Bacteria</taxon>
        <taxon>Pseudomonadati</taxon>
        <taxon>Pseudomonadota</taxon>
        <taxon>Alphaproteobacteria</taxon>
        <taxon>Rhodospirillales</taxon>
        <taxon>Azospirillaceae</taxon>
        <taxon>Skermanella</taxon>
    </lineage>
</organism>
<dbReference type="FunFam" id="3.90.226.10:FF:000009">
    <property type="entry name" value="Carnitinyl-CoA dehydratase"/>
    <property type="match status" value="1"/>
</dbReference>
<dbReference type="InterPro" id="IPR001753">
    <property type="entry name" value="Enoyl-CoA_hydra/iso"/>
</dbReference>
<reference evidence="3 4" key="1">
    <citation type="submission" date="2019-07" db="EMBL/GenBank/DDBJ databases">
        <title>Whole genome shotgun sequence of Skermanella aerolata NBRC 106429.</title>
        <authorList>
            <person name="Hosoyama A."/>
            <person name="Uohara A."/>
            <person name="Ohji S."/>
            <person name="Ichikawa N."/>
        </authorList>
    </citation>
    <scope>NUCLEOTIDE SEQUENCE [LARGE SCALE GENOMIC DNA]</scope>
    <source>
        <strain evidence="3 4">NBRC 106429</strain>
    </source>
</reference>
<dbReference type="InterPro" id="IPR029045">
    <property type="entry name" value="ClpP/crotonase-like_dom_sf"/>
</dbReference>
<evidence type="ECO:0000313" key="3">
    <source>
        <dbReference type="EMBL" id="GEO37634.1"/>
    </source>
</evidence>
<keyword evidence="2" id="KW-0456">Lyase</keyword>
<dbReference type="PANTHER" id="PTHR11941">
    <property type="entry name" value="ENOYL-COA HYDRATASE-RELATED"/>
    <property type="match status" value="1"/>
</dbReference>
<dbReference type="RefSeq" id="WP_044426493.1">
    <property type="nucleotide sequence ID" value="NZ_BJYZ01000007.1"/>
</dbReference>
<dbReference type="GO" id="GO:0006635">
    <property type="term" value="P:fatty acid beta-oxidation"/>
    <property type="evidence" value="ECO:0007669"/>
    <property type="project" value="TreeGrafter"/>
</dbReference>
<accession>A0A512DMD0</accession>
<protein>
    <submittedName>
        <fullName evidence="3">3-hydroxybutyryl-CoA dehydratase</fullName>
    </submittedName>
</protein>
<dbReference type="Pfam" id="PF00378">
    <property type="entry name" value="ECH_1"/>
    <property type="match status" value="1"/>
</dbReference>
<comment type="caution">
    <text evidence="3">The sequence shown here is derived from an EMBL/GenBank/DDBJ whole genome shotgun (WGS) entry which is preliminary data.</text>
</comment>
<dbReference type="SUPFAM" id="SSF52096">
    <property type="entry name" value="ClpP/crotonase"/>
    <property type="match status" value="1"/>
</dbReference>
<dbReference type="Gene3D" id="3.90.226.10">
    <property type="entry name" value="2-enoyl-CoA Hydratase, Chain A, domain 1"/>
    <property type="match status" value="1"/>
</dbReference>
<gene>
    <name evidence="3" type="primary">fadB</name>
    <name evidence="3" type="ORF">SAE02_17820</name>
</gene>
<dbReference type="FunFam" id="1.10.12.10:FF:000001">
    <property type="entry name" value="Probable enoyl-CoA hydratase, mitochondrial"/>
    <property type="match status" value="1"/>
</dbReference>
<evidence type="ECO:0000313" key="4">
    <source>
        <dbReference type="Proteomes" id="UP000321523"/>
    </source>
</evidence>
<dbReference type="PANTHER" id="PTHR11941:SF54">
    <property type="entry name" value="ENOYL-COA HYDRATASE, MITOCHONDRIAL"/>
    <property type="match status" value="1"/>
</dbReference>
<dbReference type="EMBL" id="BJYZ01000007">
    <property type="protein sequence ID" value="GEO37634.1"/>
    <property type="molecule type" value="Genomic_DNA"/>
</dbReference>
<sequence length="269" mass="29644">MPVKLERIEFDTLKLERLGEHVLLVTLDRPEASNAMNTQMGLDLVALLEDFAIDQYDIRCLVLTGQGEKAFCAGGDLKERKGMTDEAWQRQHAIYERMIRALMGCPIPSIAAVNGAAYGGGCEIAAACDFAYAAEHARFALTEVTLGIMPGAGGTQNLPRAMGERRAKEVILTGLPFTAQQALDWGLLNRVLPIGDLVPEALKTAERIAGNAPISVRQAKQAMHRGMQMSVWDGLAYEIEAYNRMVPTEDRREGVLAFNEKRRPNFKGR</sequence>
<dbReference type="Gene3D" id="1.10.12.10">
    <property type="entry name" value="Lyase 2-enoyl-coa Hydratase, Chain A, domain 2"/>
    <property type="match status" value="1"/>
</dbReference>
<proteinExistence type="inferred from homology"/>
<evidence type="ECO:0000256" key="1">
    <source>
        <dbReference type="ARBA" id="ARBA00005254"/>
    </source>
</evidence>
<dbReference type="CDD" id="cd06558">
    <property type="entry name" value="crotonase-like"/>
    <property type="match status" value="1"/>
</dbReference>
<dbReference type="GO" id="GO:0016836">
    <property type="term" value="F:hydro-lyase activity"/>
    <property type="evidence" value="ECO:0007669"/>
    <property type="project" value="UniProtKB-ARBA"/>
</dbReference>
<dbReference type="OrthoDB" id="9795613at2"/>
<dbReference type="Proteomes" id="UP000321523">
    <property type="component" value="Unassembled WGS sequence"/>
</dbReference>
<dbReference type="AlphaFoldDB" id="A0A512DMD0"/>
<evidence type="ECO:0000256" key="2">
    <source>
        <dbReference type="ARBA" id="ARBA00023239"/>
    </source>
</evidence>
<keyword evidence="4" id="KW-1185">Reference proteome</keyword>
<name>A0A512DMD0_9PROT</name>
<comment type="similarity">
    <text evidence="1">Belongs to the enoyl-CoA hydratase/isomerase family.</text>
</comment>